<dbReference type="EMBL" id="JACEIK010000822">
    <property type="protein sequence ID" value="MCD7462650.1"/>
    <property type="molecule type" value="Genomic_DNA"/>
</dbReference>
<evidence type="ECO:0000313" key="1">
    <source>
        <dbReference type="EMBL" id="MCD7462650.1"/>
    </source>
</evidence>
<gene>
    <name evidence="1" type="ORF">HAX54_049032</name>
</gene>
<keyword evidence="2" id="KW-1185">Reference proteome</keyword>
<comment type="caution">
    <text evidence="1">The sequence shown here is derived from an EMBL/GenBank/DDBJ whole genome shotgun (WGS) entry which is preliminary data.</text>
</comment>
<reference evidence="1 2" key="1">
    <citation type="journal article" date="2021" name="BMC Genomics">
        <title>Datura genome reveals duplications of psychoactive alkaloid biosynthetic genes and high mutation rate following tissue culture.</title>
        <authorList>
            <person name="Rajewski A."/>
            <person name="Carter-House D."/>
            <person name="Stajich J."/>
            <person name="Litt A."/>
        </authorList>
    </citation>
    <scope>NUCLEOTIDE SEQUENCE [LARGE SCALE GENOMIC DNA]</scope>
    <source>
        <strain evidence="1">AR-01</strain>
    </source>
</reference>
<proteinExistence type="predicted"/>
<organism evidence="1 2">
    <name type="scientific">Datura stramonium</name>
    <name type="common">Jimsonweed</name>
    <name type="synonym">Common thornapple</name>
    <dbReference type="NCBI Taxonomy" id="4076"/>
    <lineage>
        <taxon>Eukaryota</taxon>
        <taxon>Viridiplantae</taxon>
        <taxon>Streptophyta</taxon>
        <taxon>Embryophyta</taxon>
        <taxon>Tracheophyta</taxon>
        <taxon>Spermatophyta</taxon>
        <taxon>Magnoliopsida</taxon>
        <taxon>eudicotyledons</taxon>
        <taxon>Gunneridae</taxon>
        <taxon>Pentapetalae</taxon>
        <taxon>asterids</taxon>
        <taxon>lamiids</taxon>
        <taxon>Solanales</taxon>
        <taxon>Solanaceae</taxon>
        <taxon>Solanoideae</taxon>
        <taxon>Datureae</taxon>
        <taxon>Datura</taxon>
    </lineage>
</organism>
<feature type="non-terminal residue" evidence="1">
    <location>
        <position position="71"/>
    </location>
</feature>
<feature type="non-terminal residue" evidence="1">
    <location>
        <position position="1"/>
    </location>
</feature>
<name>A0ABS8SUE0_DATST</name>
<sequence length="71" mass="7870">FWTYEPSLVATFCTLSERWASILCSRDGATGQNSEGPRVGLLHDTTTQHYKEACDTPVFLCKEVCNVDKAA</sequence>
<evidence type="ECO:0000313" key="2">
    <source>
        <dbReference type="Proteomes" id="UP000823775"/>
    </source>
</evidence>
<dbReference type="Proteomes" id="UP000823775">
    <property type="component" value="Unassembled WGS sequence"/>
</dbReference>
<accession>A0ABS8SUE0</accession>
<protein>
    <submittedName>
        <fullName evidence="1">Uncharacterized protein</fullName>
    </submittedName>
</protein>